<protein>
    <submittedName>
        <fullName evidence="2">Uncharacterized protein</fullName>
    </submittedName>
</protein>
<reference evidence="2" key="1">
    <citation type="submission" date="2022-04" db="EMBL/GenBank/DDBJ databases">
        <authorList>
            <person name="Criscuolo A."/>
        </authorList>
    </citation>
    <scope>NUCLEOTIDE SEQUENCE</scope>
    <source>
        <strain evidence="2">CIP111895</strain>
    </source>
</reference>
<evidence type="ECO:0000256" key="1">
    <source>
        <dbReference type="SAM" id="MobiDB-lite"/>
    </source>
</evidence>
<sequence length="78" mass="8432">MKNALLIGVEGAKTPAGVRDRGDPAGAGSAEEAHRTARGKRSAWNGNQLTSLMQQNKKKLSLNPKFFEFVDSLNSTFL</sequence>
<keyword evidence="3" id="KW-1185">Reference proteome</keyword>
<dbReference type="EMBL" id="CALBWS010000046">
    <property type="protein sequence ID" value="CAH2717410.1"/>
    <property type="molecule type" value="Genomic_DNA"/>
</dbReference>
<dbReference type="Proteomes" id="UP000838308">
    <property type="component" value="Unassembled WGS sequence"/>
</dbReference>
<evidence type="ECO:0000313" key="3">
    <source>
        <dbReference type="Proteomes" id="UP000838308"/>
    </source>
</evidence>
<gene>
    <name evidence="2" type="ORF">BACCIP111895_04602</name>
</gene>
<comment type="caution">
    <text evidence="2">The sequence shown here is derived from an EMBL/GenBank/DDBJ whole genome shotgun (WGS) entry which is preliminary data.</text>
</comment>
<feature type="region of interest" description="Disordered" evidence="1">
    <location>
        <begin position="14"/>
        <end position="41"/>
    </location>
</feature>
<proteinExistence type="predicted"/>
<name>A0ABM9EZ00_9BACI</name>
<organism evidence="2 3">
    <name type="scientific">Neobacillus rhizosphaerae</name>
    <dbReference type="NCBI Taxonomy" id="2880965"/>
    <lineage>
        <taxon>Bacteria</taxon>
        <taxon>Bacillati</taxon>
        <taxon>Bacillota</taxon>
        <taxon>Bacilli</taxon>
        <taxon>Bacillales</taxon>
        <taxon>Bacillaceae</taxon>
        <taxon>Neobacillus</taxon>
    </lineage>
</organism>
<evidence type="ECO:0000313" key="2">
    <source>
        <dbReference type="EMBL" id="CAH2717410.1"/>
    </source>
</evidence>
<accession>A0ABM9EZ00</accession>